<dbReference type="PANTHER" id="PTHR43414">
    <property type="entry name" value="MULTIDRUG RESISTANCE PROTEIN MDTG"/>
    <property type="match status" value="1"/>
</dbReference>
<evidence type="ECO:0000256" key="1">
    <source>
        <dbReference type="ARBA" id="ARBA00004651"/>
    </source>
</evidence>
<dbReference type="SUPFAM" id="SSF103473">
    <property type="entry name" value="MFS general substrate transporter"/>
    <property type="match status" value="1"/>
</dbReference>
<dbReference type="InterPro" id="IPR011701">
    <property type="entry name" value="MFS"/>
</dbReference>
<proteinExistence type="predicted"/>
<dbReference type="PROSITE" id="PS50850">
    <property type="entry name" value="MFS"/>
    <property type="match status" value="1"/>
</dbReference>
<dbReference type="STRING" id="749551.HMPREF9555_00869"/>
<evidence type="ECO:0000313" key="10">
    <source>
        <dbReference type="Proteomes" id="UP000004633"/>
    </source>
</evidence>
<dbReference type="InterPro" id="IPR001958">
    <property type="entry name" value="Tet-R_TetA/multi-R_MdtG-like"/>
</dbReference>
<dbReference type="GO" id="GO:0022857">
    <property type="term" value="F:transmembrane transporter activity"/>
    <property type="evidence" value="ECO:0007669"/>
    <property type="project" value="InterPro"/>
</dbReference>
<dbReference type="InterPro" id="IPR036259">
    <property type="entry name" value="MFS_trans_sf"/>
</dbReference>
<feature type="transmembrane region" description="Helical" evidence="7">
    <location>
        <begin position="133"/>
        <end position="153"/>
    </location>
</feature>
<comment type="caution">
    <text evidence="9">The sequence shown here is derived from an EMBL/GenBank/DDBJ whole genome shotgun (WGS) entry which is preliminary data.</text>
</comment>
<reference evidence="9 10" key="1">
    <citation type="submission" date="2010-08" db="EMBL/GenBank/DDBJ databases">
        <authorList>
            <person name="Weinstock G."/>
            <person name="Sodergren E."/>
            <person name="Clifton S."/>
            <person name="Fulton L."/>
            <person name="Fulton B."/>
            <person name="Courtney L."/>
            <person name="Fronick C."/>
            <person name="Harrison M."/>
            <person name="Strong C."/>
            <person name="Farmer C."/>
            <person name="Delahaunty K."/>
            <person name="Markovic C."/>
            <person name="Hall O."/>
            <person name="Minx P."/>
            <person name="Tomlinson C."/>
            <person name="Mitreva M."/>
            <person name="Hou S."/>
            <person name="Chen J."/>
            <person name="Wollam A."/>
            <person name="Pepin K.H."/>
            <person name="Johnson M."/>
            <person name="Bhonagiri V."/>
            <person name="Zhang X."/>
            <person name="Suruliraj S."/>
            <person name="Warren W."/>
            <person name="Chinwalla A."/>
            <person name="Mardis E.R."/>
            <person name="Wilson R.K."/>
        </authorList>
    </citation>
    <scope>NUCLEOTIDE SEQUENCE [LARGE SCALE GENOMIC DNA]</scope>
    <source>
        <strain evidence="9 10">F0399</strain>
    </source>
</reference>
<dbReference type="PRINTS" id="PR01035">
    <property type="entry name" value="TCRTETA"/>
</dbReference>
<feature type="transmembrane region" description="Helical" evidence="7">
    <location>
        <begin position="165"/>
        <end position="184"/>
    </location>
</feature>
<feature type="transmembrane region" description="Helical" evidence="7">
    <location>
        <begin position="306"/>
        <end position="328"/>
    </location>
</feature>
<evidence type="ECO:0000256" key="5">
    <source>
        <dbReference type="ARBA" id="ARBA00022989"/>
    </source>
</evidence>
<keyword evidence="5 7" id="KW-1133">Transmembrane helix</keyword>
<keyword evidence="10" id="KW-1185">Reference proteome</keyword>
<evidence type="ECO:0000259" key="8">
    <source>
        <dbReference type="PROSITE" id="PS50850"/>
    </source>
</evidence>
<evidence type="ECO:0000256" key="4">
    <source>
        <dbReference type="ARBA" id="ARBA00022692"/>
    </source>
</evidence>
<feature type="domain" description="Major facilitator superfamily (MFS) profile" evidence="8">
    <location>
        <begin position="6"/>
        <end position="392"/>
    </location>
</feature>
<dbReference type="HOGENOM" id="CLU_001265_57_3_9"/>
<evidence type="ECO:0000256" key="3">
    <source>
        <dbReference type="ARBA" id="ARBA00022475"/>
    </source>
</evidence>
<keyword evidence="2" id="KW-0813">Transport</keyword>
<feature type="transmembrane region" description="Helical" evidence="7">
    <location>
        <begin position="43"/>
        <end position="65"/>
    </location>
</feature>
<dbReference type="EMBL" id="AECV01000014">
    <property type="protein sequence ID" value="EFW29984.1"/>
    <property type="molecule type" value="Genomic_DNA"/>
</dbReference>
<evidence type="ECO:0000256" key="6">
    <source>
        <dbReference type="ARBA" id="ARBA00023136"/>
    </source>
</evidence>
<feature type="transmembrane region" description="Helical" evidence="7">
    <location>
        <begin position="215"/>
        <end position="236"/>
    </location>
</feature>
<feature type="transmembrane region" description="Helical" evidence="7">
    <location>
        <begin position="77"/>
        <end position="96"/>
    </location>
</feature>
<feature type="transmembrane region" description="Helical" evidence="7">
    <location>
        <begin position="279"/>
        <end position="300"/>
    </location>
</feature>
<keyword evidence="6 7" id="KW-0472">Membrane</keyword>
<keyword evidence="3" id="KW-1003">Cell membrane</keyword>
<feature type="transmembrane region" description="Helical" evidence="7">
    <location>
        <begin position="370"/>
        <end position="391"/>
    </location>
</feature>
<dbReference type="Pfam" id="PF07690">
    <property type="entry name" value="MFS_1"/>
    <property type="match status" value="1"/>
</dbReference>
<dbReference type="Proteomes" id="UP000004633">
    <property type="component" value="Unassembled WGS sequence"/>
</dbReference>
<feature type="transmembrane region" description="Helical" evidence="7">
    <location>
        <begin position="248"/>
        <end position="272"/>
    </location>
</feature>
<name>E7N1L3_9FIRM</name>
<dbReference type="InterPro" id="IPR020846">
    <property type="entry name" value="MFS_dom"/>
</dbReference>
<dbReference type="AlphaFoldDB" id="E7N1L3"/>
<organism evidence="9 10">
    <name type="scientific">Selenomonas artemidis F0399</name>
    <dbReference type="NCBI Taxonomy" id="749551"/>
    <lineage>
        <taxon>Bacteria</taxon>
        <taxon>Bacillati</taxon>
        <taxon>Bacillota</taxon>
        <taxon>Negativicutes</taxon>
        <taxon>Selenomonadales</taxon>
        <taxon>Selenomonadaceae</taxon>
        <taxon>Selenomonas</taxon>
    </lineage>
</organism>
<sequence length="400" mass="43075">MNWKAALALLTCNVLFMSASYTMLIPFLPMYLTLELGVDEASVNMWAGITFSVTFLVSAVMAPIWGRIADRKGKRLMAMRASFLIAVSYFLGGIVQTPEQLVLVRIFQGFAAGLWPMDLAIMTLYAPRERLGLCLGIMQGTLTAGGVIGPLLGGVLAETFGMRTSFYIGAAALFVNFLAFTFLIKEPPSPADETPQTEEDANPWHLWRIPILRTMMVVSTLAQMVVFILQPVLTTYVKYLAGDTIENIVFAAGVVFSLSGIAGAIAAPLWGIFGARRSYFVSMCLAMTLAGIVLTLQGIPETLIPFAAMQFVIGLFGAGVQPSLNAVIAQHTPAHLKGSVFGMLFAAQQVGGFTGPLLGGIVATYLGMHFLFPTAGAILLTLSVFVWGRYIRKGYTAAKI</sequence>
<dbReference type="PANTHER" id="PTHR43414:SF6">
    <property type="entry name" value="MULTIDRUG RESISTANCE PROTEIN MDTG"/>
    <property type="match status" value="1"/>
</dbReference>
<dbReference type="Gene3D" id="1.20.1250.20">
    <property type="entry name" value="MFS general substrate transporter like domains"/>
    <property type="match status" value="1"/>
</dbReference>
<comment type="subcellular location">
    <subcellularLocation>
        <location evidence="1">Cell membrane</location>
        <topology evidence="1">Multi-pass membrane protein</topology>
    </subcellularLocation>
</comment>
<accession>E7N1L3</accession>
<dbReference type="RefSeq" id="WP_009349543.1">
    <property type="nucleotide sequence ID" value="NZ_GL638136.1"/>
</dbReference>
<evidence type="ECO:0000256" key="7">
    <source>
        <dbReference type="SAM" id="Phobius"/>
    </source>
</evidence>
<gene>
    <name evidence="9" type="ORF">HMPREF9555_00869</name>
</gene>
<feature type="transmembrane region" description="Helical" evidence="7">
    <location>
        <begin position="340"/>
        <end position="364"/>
    </location>
</feature>
<feature type="transmembrane region" description="Helical" evidence="7">
    <location>
        <begin position="102"/>
        <end position="126"/>
    </location>
</feature>
<evidence type="ECO:0000313" key="9">
    <source>
        <dbReference type="EMBL" id="EFW29984.1"/>
    </source>
</evidence>
<dbReference type="GO" id="GO:0005886">
    <property type="term" value="C:plasma membrane"/>
    <property type="evidence" value="ECO:0007669"/>
    <property type="project" value="UniProtKB-SubCell"/>
</dbReference>
<evidence type="ECO:0000256" key="2">
    <source>
        <dbReference type="ARBA" id="ARBA00022448"/>
    </source>
</evidence>
<keyword evidence="4 7" id="KW-0812">Transmembrane</keyword>
<protein>
    <submittedName>
        <fullName evidence="9">Transporter, major facilitator family protein</fullName>
    </submittedName>
</protein>